<evidence type="ECO:0000313" key="2">
    <source>
        <dbReference type="Proteomes" id="UP001162992"/>
    </source>
</evidence>
<organism evidence="1 2">
    <name type="scientific">Diphasiastrum complanatum</name>
    <name type="common">Issler's clubmoss</name>
    <name type="synonym">Lycopodium complanatum</name>
    <dbReference type="NCBI Taxonomy" id="34168"/>
    <lineage>
        <taxon>Eukaryota</taxon>
        <taxon>Viridiplantae</taxon>
        <taxon>Streptophyta</taxon>
        <taxon>Embryophyta</taxon>
        <taxon>Tracheophyta</taxon>
        <taxon>Lycopodiopsida</taxon>
        <taxon>Lycopodiales</taxon>
        <taxon>Lycopodiaceae</taxon>
        <taxon>Lycopodioideae</taxon>
        <taxon>Diphasiastrum</taxon>
    </lineage>
</organism>
<comment type="caution">
    <text evidence="1">The sequence shown here is derived from an EMBL/GenBank/DDBJ whole genome shotgun (WGS) entry which is preliminary data.</text>
</comment>
<protein>
    <submittedName>
        <fullName evidence="1">Uncharacterized protein</fullName>
    </submittedName>
</protein>
<evidence type="ECO:0000313" key="1">
    <source>
        <dbReference type="EMBL" id="KAJ7539467.1"/>
    </source>
</evidence>
<name>A0ACC2CC01_DIPCM</name>
<keyword evidence="2" id="KW-1185">Reference proteome</keyword>
<dbReference type="EMBL" id="CM055102">
    <property type="protein sequence ID" value="KAJ7539467.1"/>
    <property type="molecule type" value="Genomic_DNA"/>
</dbReference>
<accession>A0ACC2CC01</accession>
<proteinExistence type="predicted"/>
<gene>
    <name evidence="1" type="ORF">O6H91_11G094500</name>
</gene>
<sequence length="816" mass="89794">MARKHSPNTSCFRIILLTFFLCGLPCLSRALPATQIASLLRLAKLLENPTALSNWDPQTDFCNLPSSANLNLSCIGQTLVALQIVGNKNTVAVKPNIQTDSTQNNARLSDSFSSDELASALLKFPDLQILSLVSLGIWGAIPGKLDRLPSLKVLNFSSNFFSGNVPQRFSSLNNLQVLVLDNNALSGPFPEWLHALPNLEILQISNNMFSGGLPSNLSLFRNLNSLVVYGNFLTGSLPTSITHLQFVHTLSLSRNKLSGKIPDLSGLMNLQILDLGENEFGPEFPVFGNQLVEVVMKRNKLAGPLPSFLGKLKNIKVLDLSTNALSGSLPENILVLPNLETLNLSNNRLTGNLSFNLALSNSLTQLDISFNFFTGPLPHLLNKSWAGRILNFRKNCFTSRSQQQEPQSYCQSASTSLNSLHKRPNIAILVGIIAGIFALAAVLVILLVILVSSLRRRQQGANHGSSSCADSASLGVPSELLTQARYLSQSIRLGVLGAPLNRVFALHELEEATDNFSEAAYVGDGQLGKVYKGRLENGSAVSVKCIILDVKQDLKQLKSQIEILAKLRHRNLVCIIGHCLERETDEQQYRRLFLVSEFIDNGTLRSHLLNVSAESHQSLNWSRRLATVVGAGRGIQYLHTGVVPGIFNNDVKITSILLDHNFVAKVSDFGLGRLLHDSAKPAVNKMMPRTELDVHHRKMLLDKMDVYNFGLILLELVLGRPPTIEDPMAVTPTIKELDMLLLETVSRSDLVDPAIRTCMRESLCTVIEIAAKCLSDNPAERPSMEDVLWNLQYAAQVQDKVSGDFREEFPTYYLPG</sequence>
<reference evidence="2" key="1">
    <citation type="journal article" date="2024" name="Proc. Natl. Acad. Sci. U.S.A.">
        <title>Extraordinary preservation of gene collinearity over three hundred million years revealed in homosporous lycophytes.</title>
        <authorList>
            <person name="Li C."/>
            <person name="Wickell D."/>
            <person name="Kuo L.Y."/>
            <person name="Chen X."/>
            <person name="Nie B."/>
            <person name="Liao X."/>
            <person name="Peng D."/>
            <person name="Ji J."/>
            <person name="Jenkins J."/>
            <person name="Williams M."/>
            <person name="Shu S."/>
            <person name="Plott C."/>
            <person name="Barry K."/>
            <person name="Rajasekar S."/>
            <person name="Grimwood J."/>
            <person name="Han X."/>
            <person name="Sun S."/>
            <person name="Hou Z."/>
            <person name="He W."/>
            <person name="Dai G."/>
            <person name="Sun C."/>
            <person name="Schmutz J."/>
            <person name="Leebens-Mack J.H."/>
            <person name="Li F.W."/>
            <person name="Wang L."/>
        </authorList>
    </citation>
    <scope>NUCLEOTIDE SEQUENCE [LARGE SCALE GENOMIC DNA]</scope>
    <source>
        <strain evidence="2">cv. PW_Plant_1</strain>
    </source>
</reference>
<dbReference type="Proteomes" id="UP001162992">
    <property type="component" value="Chromosome 11"/>
</dbReference>